<feature type="domain" description="Acyl-CoA dehydrogenase/oxidase N-terminal" evidence="8">
    <location>
        <begin position="34"/>
        <end position="120"/>
    </location>
</feature>
<gene>
    <name evidence="9" type="ordered locus">SAR116_0285</name>
</gene>
<evidence type="ECO:0000313" key="9">
    <source>
        <dbReference type="EMBL" id="ADE38528.1"/>
    </source>
</evidence>
<evidence type="ECO:0000259" key="8">
    <source>
        <dbReference type="Pfam" id="PF02771"/>
    </source>
</evidence>
<keyword evidence="4 5" id="KW-0274">FAD</keyword>
<dbReference type="InterPro" id="IPR046373">
    <property type="entry name" value="Acyl-CoA_Oxase/DH_mid-dom_sf"/>
</dbReference>
<comment type="cofactor">
    <cofactor evidence="1 5">
        <name>FAD</name>
        <dbReference type="ChEBI" id="CHEBI:57692"/>
    </cofactor>
</comment>
<dbReference type="Pfam" id="PF02771">
    <property type="entry name" value="Acyl-CoA_dh_N"/>
    <property type="match status" value="1"/>
</dbReference>
<dbReference type="GO" id="GO:0003995">
    <property type="term" value="F:acyl-CoA dehydrogenase activity"/>
    <property type="evidence" value="ECO:0007669"/>
    <property type="project" value="TreeGrafter"/>
</dbReference>
<evidence type="ECO:0000256" key="2">
    <source>
        <dbReference type="ARBA" id="ARBA00009347"/>
    </source>
</evidence>
<dbReference type="CDD" id="cd00567">
    <property type="entry name" value="ACAD"/>
    <property type="match status" value="1"/>
</dbReference>
<keyword evidence="5 9" id="KW-0560">Oxidoreductase</keyword>
<evidence type="ECO:0000256" key="4">
    <source>
        <dbReference type="ARBA" id="ARBA00022827"/>
    </source>
</evidence>
<evidence type="ECO:0000313" key="10">
    <source>
        <dbReference type="Proteomes" id="UP000007460"/>
    </source>
</evidence>
<feature type="domain" description="Acyl-CoA dehydrogenase/oxidase C-terminal" evidence="6">
    <location>
        <begin position="286"/>
        <end position="402"/>
    </location>
</feature>
<comment type="similarity">
    <text evidence="2 5">Belongs to the acyl-CoA dehydrogenase family.</text>
</comment>
<evidence type="ECO:0000256" key="5">
    <source>
        <dbReference type="RuleBase" id="RU362125"/>
    </source>
</evidence>
<dbReference type="InterPro" id="IPR009100">
    <property type="entry name" value="AcylCoA_DH/oxidase_NM_dom_sf"/>
</dbReference>
<evidence type="ECO:0000259" key="6">
    <source>
        <dbReference type="Pfam" id="PF00441"/>
    </source>
</evidence>
<dbReference type="EC" id="1.3.99.-" evidence="9"/>
<dbReference type="InterPro" id="IPR013786">
    <property type="entry name" value="AcylCoA_DH/ox_N"/>
</dbReference>
<feature type="domain" description="Acyl-CoA oxidase/dehydrogenase middle" evidence="7">
    <location>
        <begin position="171"/>
        <end position="257"/>
    </location>
</feature>
<evidence type="ECO:0000259" key="7">
    <source>
        <dbReference type="Pfam" id="PF02770"/>
    </source>
</evidence>
<dbReference type="InterPro" id="IPR037069">
    <property type="entry name" value="AcylCoA_DH/ox_N_sf"/>
</dbReference>
<dbReference type="STRING" id="488538.SAR116_0285"/>
<dbReference type="InterPro" id="IPR036250">
    <property type="entry name" value="AcylCo_DH-like_C"/>
</dbReference>
<dbReference type="PIRSF" id="PIRSF016578">
    <property type="entry name" value="HsaA"/>
    <property type="match status" value="1"/>
</dbReference>
<dbReference type="GO" id="GO:0050660">
    <property type="term" value="F:flavin adenine dinucleotide binding"/>
    <property type="evidence" value="ECO:0007669"/>
    <property type="project" value="InterPro"/>
</dbReference>
<dbReference type="EMBL" id="CP001751">
    <property type="protein sequence ID" value="ADE38528.1"/>
    <property type="molecule type" value="Genomic_DNA"/>
</dbReference>
<evidence type="ECO:0000256" key="1">
    <source>
        <dbReference type="ARBA" id="ARBA00001974"/>
    </source>
</evidence>
<reference evidence="9 10" key="1">
    <citation type="journal article" date="2010" name="J. Bacteriol.">
        <title>Complete genome sequence of "Candidatus Puniceispirillum marinum" IMCC1322, a representative of the SAR116 clade in the Alphaproteobacteria.</title>
        <authorList>
            <person name="Oh H.M."/>
            <person name="Kwon K.K."/>
            <person name="Kang I."/>
            <person name="Kang S.G."/>
            <person name="Lee J.H."/>
            <person name="Kim S.J."/>
            <person name="Cho J.C."/>
        </authorList>
    </citation>
    <scope>NUCLEOTIDE SEQUENCE [LARGE SCALE GENOMIC DNA]</scope>
    <source>
        <strain evidence="9 10">IMCC1322</strain>
    </source>
</reference>
<accession>D5BQ30</accession>
<protein>
    <submittedName>
        <fullName evidence="9">BEC protein</fullName>
        <ecNumber evidence="9">1.3.99.-</ecNumber>
    </submittedName>
</protein>
<dbReference type="InterPro" id="IPR009075">
    <property type="entry name" value="AcylCo_DH/oxidase_C"/>
</dbReference>
<dbReference type="InterPro" id="IPR006091">
    <property type="entry name" value="Acyl-CoA_Oxase/DH_mid-dom"/>
</dbReference>
<dbReference type="PANTHER" id="PTHR43884:SF12">
    <property type="entry name" value="ISOVALERYL-COA DEHYDROGENASE, MITOCHONDRIAL-RELATED"/>
    <property type="match status" value="1"/>
</dbReference>
<dbReference type="Gene3D" id="1.20.140.10">
    <property type="entry name" value="Butyryl-CoA Dehydrogenase, subunit A, domain 3"/>
    <property type="match status" value="1"/>
</dbReference>
<dbReference type="Proteomes" id="UP000007460">
    <property type="component" value="Chromosome"/>
</dbReference>
<dbReference type="Pfam" id="PF00441">
    <property type="entry name" value="Acyl-CoA_dh_1"/>
    <property type="match status" value="1"/>
</dbReference>
<dbReference type="HOGENOM" id="CLU_018204_3_5_5"/>
<keyword evidence="10" id="KW-1185">Reference proteome</keyword>
<keyword evidence="3 5" id="KW-0285">Flavoprotein</keyword>
<dbReference type="SUPFAM" id="SSF47203">
    <property type="entry name" value="Acyl-CoA dehydrogenase C-terminal domain-like"/>
    <property type="match status" value="1"/>
</dbReference>
<dbReference type="AlphaFoldDB" id="D5BQ30"/>
<dbReference type="KEGG" id="apb:SAR116_0285"/>
<dbReference type="Gene3D" id="1.10.540.10">
    <property type="entry name" value="Acyl-CoA dehydrogenase/oxidase, N-terminal domain"/>
    <property type="match status" value="1"/>
</dbReference>
<sequence>MDDLKQSSLDAGQDNQAHAPMFDPVDWKLTDFEARLCQETRELACSRFADRAPGIDREARFPTENYVDLHKHDLMGICVPKEHGGRGADLKAYMLAAAEIGRYCGATALTFNMHVSSCLWTGFLADGLEMDDDTRAKHNAMRQKHYARILNDGAIYAQPFSEGGAAAAGHAAFGTTALLGDGGWIINGKKIFASLSGHANYYGVLCTELATEDTKPSRSNTMYIAIPADAEGVSVEGEWDPLGMRGTVSRTLIFKDVFVPFSEQLMPRGIYFQAAKRWPHMFMTLTPAYMGIAQAAYDFTIRYLRGEQPGTPPVKRRMYPTKQLAVAQMKITLEQTKSLWFQSISEACPNPSEDSLHRAWAAQYTVMENANAIAQLAVRTCGGQAMLRSLQLERLYRDSRCGALMLPWTAELCTDMLGRGALYQPGESDA</sequence>
<organism evidence="9 10">
    <name type="scientific">Puniceispirillum marinum (strain IMCC1322)</name>
    <dbReference type="NCBI Taxonomy" id="488538"/>
    <lineage>
        <taxon>Bacteria</taxon>
        <taxon>Pseudomonadati</taxon>
        <taxon>Pseudomonadota</taxon>
        <taxon>Alphaproteobacteria</taxon>
        <taxon>Candidatus Puniceispirillales</taxon>
        <taxon>Candidatus Puniceispirillaceae</taxon>
        <taxon>Candidatus Puniceispirillum</taxon>
    </lineage>
</organism>
<proteinExistence type="inferred from homology"/>
<dbReference type="SUPFAM" id="SSF56645">
    <property type="entry name" value="Acyl-CoA dehydrogenase NM domain-like"/>
    <property type="match status" value="1"/>
</dbReference>
<evidence type="ECO:0000256" key="3">
    <source>
        <dbReference type="ARBA" id="ARBA00022630"/>
    </source>
</evidence>
<dbReference type="eggNOG" id="COG1960">
    <property type="taxonomic scope" value="Bacteria"/>
</dbReference>
<dbReference type="Gene3D" id="2.40.110.10">
    <property type="entry name" value="Butyryl-CoA Dehydrogenase, subunit A, domain 2"/>
    <property type="match status" value="1"/>
</dbReference>
<dbReference type="PANTHER" id="PTHR43884">
    <property type="entry name" value="ACYL-COA DEHYDROGENASE"/>
    <property type="match status" value="1"/>
</dbReference>
<name>D5BQ30_PUNMI</name>
<dbReference type="Pfam" id="PF02770">
    <property type="entry name" value="Acyl-CoA_dh_M"/>
    <property type="match status" value="1"/>
</dbReference>